<dbReference type="InterPro" id="IPR013595">
    <property type="entry name" value="Pept_S33_TAP-like_C"/>
</dbReference>
<dbReference type="Pfam" id="PF08386">
    <property type="entry name" value="Abhydrolase_4"/>
    <property type="match status" value="1"/>
</dbReference>
<keyword evidence="2" id="KW-0732">Signal</keyword>
<dbReference type="InterPro" id="IPR051601">
    <property type="entry name" value="Serine_prot/Carboxylest_S33"/>
</dbReference>
<dbReference type="Gene3D" id="3.40.50.1820">
    <property type="entry name" value="alpha/beta hydrolase"/>
    <property type="match status" value="1"/>
</dbReference>
<evidence type="ECO:0000256" key="2">
    <source>
        <dbReference type="ARBA" id="ARBA00022729"/>
    </source>
</evidence>
<protein>
    <submittedName>
        <fullName evidence="4">Carboxylesterase A</fullName>
        <ecNumber evidence="4">3.1.1.-</ecNumber>
    </submittedName>
</protein>
<dbReference type="AlphaFoldDB" id="A0A2K8PGY6"/>
<dbReference type="SUPFAM" id="SSF53474">
    <property type="entry name" value="alpha/beta-Hydrolases"/>
    <property type="match status" value="1"/>
</dbReference>
<dbReference type="PANTHER" id="PTHR43248">
    <property type="entry name" value="2-SUCCINYL-6-HYDROXY-2,4-CYCLOHEXADIENE-1-CARBOXYLATE SYNTHASE"/>
    <property type="match status" value="1"/>
</dbReference>
<sequence length="511" mass="53665">MDTRRLLRTTGIVIAAAGLLLSGCTSGGSDVASASAEPTPAPAALRPYYEQKLTWRDCGVPGFQCSTMKAPLDYANPGSGQDVDIAVARREATGPGKRLGSLLVNPGGPGGSGIGYLQAYAGIGYPAAVRAQYDMVSFDPRGVARSSPVECLTGQGMDRFTQVDQTPDDAAERDALVASFKELAAACQVRSGRVLPHVSTVEAARDMDVLRAVLGDEKLNYVGASYGTFLGATYADLFPARVGRLVLDGAMDPTRPALELNRDQTEGFETAFRSFAKDCAKQPECPLGRGNPDAVGQNLKDFFRKLDAQPVSSGDPNRPLGESLATTGVIAALYDESAWPQLRTALTDAMNGDGSGLLALADSYYERDADGTYANLMFANAAVNCLDLPPAFKGPEGVQSALPSFEKASPVFGAGLAWASLNCTYWPVKATGEARPLTAKGAAPIVVVGTTRDPATPYKWAKALAGQLDSGTLLTYDGDGHTAYGRGSECIDTAINRYLLQGQPPAPGKRC</sequence>
<comment type="similarity">
    <text evidence="1">Belongs to the peptidase S33 family.</text>
</comment>
<dbReference type="OrthoDB" id="4498590at2"/>
<gene>
    <name evidence="4" type="primary">caeA6</name>
    <name evidence="4" type="ORF">SLAV_20785</name>
</gene>
<dbReference type="Proteomes" id="UP000231791">
    <property type="component" value="Chromosome"/>
</dbReference>
<evidence type="ECO:0000313" key="5">
    <source>
        <dbReference type="Proteomes" id="UP000231791"/>
    </source>
</evidence>
<accession>A0A2K8PGY6</accession>
<reference evidence="4 5" key="1">
    <citation type="submission" date="2017-11" db="EMBL/GenBank/DDBJ databases">
        <title>Complete genome sequence of Streptomyces lavendulae subsp. lavendulae CCM 3239 (formerly 'Streptomyces aureofaciens CCM 3239'), the producer of the angucycline-type antibiotic auricin.</title>
        <authorList>
            <person name="Busche T."/>
            <person name="Novakova R."/>
            <person name="Al'Dilaimi A."/>
            <person name="Homerova D."/>
            <person name="Feckova L."/>
            <person name="Rezuchova B."/>
            <person name="Mingyar E."/>
            <person name="Csolleiova D."/>
            <person name="Bekeova C."/>
            <person name="Winkler A."/>
            <person name="Sevcikova B."/>
            <person name="Kalinowski J."/>
            <person name="Kormanec J."/>
            <person name="Ruckert C."/>
        </authorList>
    </citation>
    <scope>NUCLEOTIDE SEQUENCE [LARGE SCALE GENOMIC DNA]</scope>
    <source>
        <strain evidence="4 5">CCM 3239</strain>
    </source>
</reference>
<dbReference type="PANTHER" id="PTHR43248:SF29">
    <property type="entry name" value="TRIPEPTIDYL AMINOPEPTIDASE"/>
    <property type="match status" value="1"/>
</dbReference>
<dbReference type="KEGG" id="slx:SLAV_20785"/>
<dbReference type="GO" id="GO:0016787">
    <property type="term" value="F:hydrolase activity"/>
    <property type="evidence" value="ECO:0007669"/>
    <property type="project" value="UniProtKB-KW"/>
</dbReference>
<evidence type="ECO:0000313" key="4">
    <source>
        <dbReference type="EMBL" id="ATZ25979.1"/>
    </source>
</evidence>
<name>A0A2K8PGY6_STRLA</name>
<evidence type="ECO:0000256" key="3">
    <source>
        <dbReference type="ARBA" id="ARBA00022801"/>
    </source>
</evidence>
<organism evidence="4 5">
    <name type="scientific">Streptomyces lavendulae subsp. lavendulae</name>
    <dbReference type="NCBI Taxonomy" id="58340"/>
    <lineage>
        <taxon>Bacteria</taxon>
        <taxon>Bacillati</taxon>
        <taxon>Actinomycetota</taxon>
        <taxon>Actinomycetes</taxon>
        <taxon>Kitasatosporales</taxon>
        <taxon>Streptomycetaceae</taxon>
        <taxon>Streptomyces</taxon>
    </lineage>
</organism>
<keyword evidence="3 4" id="KW-0378">Hydrolase</keyword>
<dbReference type="RefSeq" id="WP_030228510.1">
    <property type="nucleotide sequence ID" value="NZ_CP024985.1"/>
</dbReference>
<keyword evidence="5" id="KW-1185">Reference proteome</keyword>
<dbReference type="EC" id="3.1.1.-" evidence="4"/>
<dbReference type="EMBL" id="CP024985">
    <property type="protein sequence ID" value="ATZ25979.1"/>
    <property type="molecule type" value="Genomic_DNA"/>
</dbReference>
<evidence type="ECO:0000256" key="1">
    <source>
        <dbReference type="ARBA" id="ARBA00010088"/>
    </source>
</evidence>
<dbReference type="GeneID" id="49385192"/>
<dbReference type="PROSITE" id="PS51257">
    <property type="entry name" value="PROKAR_LIPOPROTEIN"/>
    <property type="match status" value="1"/>
</dbReference>
<proteinExistence type="inferred from homology"/>
<dbReference type="InterPro" id="IPR029058">
    <property type="entry name" value="AB_hydrolase_fold"/>
</dbReference>